<keyword evidence="6 7" id="KW-0472">Membrane</keyword>
<keyword evidence="4 7" id="KW-0812">Transmembrane</keyword>
<name>A0A7R9FLD1_9NEOP</name>
<dbReference type="PANTHER" id="PTHR10231">
    <property type="entry name" value="NUCLEOTIDE-SUGAR TRANSMEMBRANE TRANSPORTER"/>
    <property type="match status" value="1"/>
</dbReference>
<keyword evidence="3" id="KW-0813">Transport</keyword>
<evidence type="ECO:0000256" key="1">
    <source>
        <dbReference type="ARBA" id="ARBA00004141"/>
    </source>
</evidence>
<proteinExistence type="inferred from homology"/>
<dbReference type="SUPFAM" id="SSF103481">
    <property type="entry name" value="Multidrug resistance efflux transporter EmrE"/>
    <property type="match status" value="1"/>
</dbReference>
<keyword evidence="3" id="KW-0762">Sugar transport</keyword>
<feature type="transmembrane region" description="Helical" evidence="7">
    <location>
        <begin position="38"/>
        <end position="58"/>
    </location>
</feature>
<dbReference type="InterPro" id="IPR037185">
    <property type="entry name" value="EmrE-like"/>
</dbReference>
<dbReference type="GO" id="GO:0000139">
    <property type="term" value="C:Golgi membrane"/>
    <property type="evidence" value="ECO:0007669"/>
    <property type="project" value="InterPro"/>
</dbReference>
<evidence type="ECO:0000256" key="3">
    <source>
        <dbReference type="ARBA" id="ARBA00022597"/>
    </source>
</evidence>
<reference evidence="8" key="1">
    <citation type="submission" date="2020-11" db="EMBL/GenBank/DDBJ databases">
        <authorList>
            <person name="Tran Van P."/>
        </authorList>
    </citation>
    <scope>NUCLEOTIDE SEQUENCE</scope>
</reference>
<evidence type="ECO:0000256" key="2">
    <source>
        <dbReference type="ARBA" id="ARBA00009976"/>
    </source>
</evidence>
<evidence type="ECO:0000256" key="5">
    <source>
        <dbReference type="ARBA" id="ARBA00022989"/>
    </source>
</evidence>
<comment type="similarity">
    <text evidence="2">Belongs to the nucleotide-sugar transporter family. SLC35A subfamily.</text>
</comment>
<evidence type="ECO:0000256" key="6">
    <source>
        <dbReference type="ARBA" id="ARBA00023136"/>
    </source>
</evidence>
<comment type="subcellular location">
    <subcellularLocation>
        <location evidence="1">Membrane</location>
        <topology evidence="1">Multi-pass membrane protein</topology>
    </subcellularLocation>
</comment>
<evidence type="ECO:0000256" key="7">
    <source>
        <dbReference type="SAM" id="Phobius"/>
    </source>
</evidence>
<keyword evidence="5 7" id="KW-1133">Transmembrane helix</keyword>
<protein>
    <submittedName>
        <fullName evidence="8">Uncharacterized protein</fullName>
    </submittedName>
</protein>
<dbReference type="InterPro" id="IPR007271">
    <property type="entry name" value="Nuc_sug_transpt"/>
</dbReference>
<gene>
    <name evidence="8" type="ORF">TTEB3V08_LOCUS3510</name>
</gene>
<feature type="transmembrane region" description="Helical" evidence="7">
    <location>
        <begin position="7"/>
        <end position="26"/>
    </location>
</feature>
<dbReference type="AlphaFoldDB" id="A0A7R9FLD1"/>
<organism evidence="8">
    <name type="scientific">Timema tahoe</name>
    <dbReference type="NCBI Taxonomy" id="61484"/>
    <lineage>
        <taxon>Eukaryota</taxon>
        <taxon>Metazoa</taxon>
        <taxon>Ecdysozoa</taxon>
        <taxon>Arthropoda</taxon>
        <taxon>Hexapoda</taxon>
        <taxon>Insecta</taxon>
        <taxon>Pterygota</taxon>
        <taxon>Neoptera</taxon>
        <taxon>Polyneoptera</taxon>
        <taxon>Phasmatodea</taxon>
        <taxon>Timematodea</taxon>
        <taxon>Timematoidea</taxon>
        <taxon>Timematidae</taxon>
        <taxon>Timema</taxon>
    </lineage>
</organism>
<dbReference type="Pfam" id="PF04142">
    <property type="entry name" value="Nuc_sug_transp"/>
    <property type="match status" value="1"/>
</dbReference>
<sequence>MNQRPVAGLLLLYFVPAFLYCLYNNLAFVNLSAFDPTTYYLLLQFRVVVTGIVFQVLFQNKLSGKQWLSLILLTVGCMVKQIDISSLYSSSTVSPTAHSNSLWEFRLSVNALLILVQGYGGGRRERRGWKTPTKRVMYSLILECQGQQLIKLVLNGGEYEV</sequence>
<dbReference type="GO" id="GO:0015165">
    <property type="term" value="F:pyrimidine nucleotide-sugar transmembrane transporter activity"/>
    <property type="evidence" value="ECO:0007669"/>
    <property type="project" value="InterPro"/>
</dbReference>
<accession>A0A7R9FLD1</accession>
<evidence type="ECO:0000256" key="4">
    <source>
        <dbReference type="ARBA" id="ARBA00022692"/>
    </source>
</evidence>
<dbReference type="EMBL" id="OE000912">
    <property type="protein sequence ID" value="CAD7455441.1"/>
    <property type="molecule type" value="Genomic_DNA"/>
</dbReference>
<evidence type="ECO:0000313" key="8">
    <source>
        <dbReference type="EMBL" id="CAD7455441.1"/>
    </source>
</evidence>